<proteinExistence type="inferred from homology"/>
<dbReference type="InterPro" id="IPR011034">
    <property type="entry name" value="Formyl_transferase-like_C_sf"/>
</dbReference>
<feature type="domain" description="Formyl transferase N-terminal" evidence="6">
    <location>
        <begin position="6"/>
        <end position="182"/>
    </location>
</feature>
<dbReference type="InterPro" id="IPR005793">
    <property type="entry name" value="Formyl_trans_C"/>
</dbReference>
<dbReference type="RefSeq" id="WP_092206835.1">
    <property type="nucleotide sequence ID" value="NZ_FOVN01000002.1"/>
</dbReference>
<dbReference type="GO" id="GO:0005829">
    <property type="term" value="C:cytosol"/>
    <property type="evidence" value="ECO:0007669"/>
    <property type="project" value="TreeGrafter"/>
</dbReference>
<dbReference type="NCBIfam" id="TIGR00460">
    <property type="entry name" value="fmt"/>
    <property type="match status" value="1"/>
</dbReference>
<dbReference type="EC" id="2.1.2.9" evidence="2 5"/>
<evidence type="ECO:0000256" key="1">
    <source>
        <dbReference type="ARBA" id="ARBA00010699"/>
    </source>
</evidence>
<dbReference type="PANTHER" id="PTHR11138:SF5">
    <property type="entry name" value="METHIONYL-TRNA FORMYLTRANSFERASE, MITOCHONDRIAL"/>
    <property type="match status" value="1"/>
</dbReference>
<organism evidence="8 9">
    <name type="scientific">Bizionia echini</name>
    <dbReference type="NCBI Taxonomy" id="649333"/>
    <lineage>
        <taxon>Bacteria</taxon>
        <taxon>Pseudomonadati</taxon>
        <taxon>Bacteroidota</taxon>
        <taxon>Flavobacteriia</taxon>
        <taxon>Flavobacteriales</taxon>
        <taxon>Flavobacteriaceae</taxon>
        <taxon>Bizionia</taxon>
    </lineage>
</organism>
<dbReference type="Pfam" id="PF02911">
    <property type="entry name" value="Formyl_trans_C"/>
    <property type="match status" value="1"/>
</dbReference>
<dbReference type="InterPro" id="IPR002376">
    <property type="entry name" value="Formyl_transf_N"/>
</dbReference>
<dbReference type="STRING" id="649333.SAMN04487989_10237"/>
<evidence type="ECO:0000256" key="5">
    <source>
        <dbReference type="HAMAP-Rule" id="MF_00182"/>
    </source>
</evidence>
<keyword evidence="4 5" id="KW-0648">Protein biosynthesis</keyword>
<dbReference type="InterPro" id="IPR005794">
    <property type="entry name" value="Fmt"/>
</dbReference>
<dbReference type="GO" id="GO:0004479">
    <property type="term" value="F:methionyl-tRNA formyltransferase activity"/>
    <property type="evidence" value="ECO:0007669"/>
    <property type="project" value="UniProtKB-UniRule"/>
</dbReference>
<keyword evidence="9" id="KW-1185">Reference proteome</keyword>
<dbReference type="EMBL" id="FOVN01000002">
    <property type="protein sequence ID" value="SFN61535.1"/>
    <property type="molecule type" value="Genomic_DNA"/>
</dbReference>
<keyword evidence="3 5" id="KW-0808">Transferase</keyword>
<dbReference type="OrthoDB" id="9802815at2"/>
<comment type="similarity">
    <text evidence="1 5">Belongs to the Fmt family.</text>
</comment>
<gene>
    <name evidence="5" type="primary">fmt</name>
    <name evidence="8" type="ORF">SAMN04487989_10237</name>
</gene>
<dbReference type="SUPFAM" id="SSF50486">
    <property type="entry name" value="FMT C-terminal domain-like"/>
    <property type="match status" value="1"/>
</dbReference>
<evidence type="ECO:0000313" key="9">
    <source>
        <dbReference type="Proteomes" id="UP000198705"/>
    </source>
</evidence>
<dbReference type="InterPro" id="IPR036477">
    <property type="entry name" value="Formyl_transf_N_sf"/>
</dbReference>
<dbReference type="Pfam" id="PF00551">
    <property type="entry name" value="Formyl_trans_N"/>
    <property type="match status" value="1"/>
</dbReference>
<dbReference type="Proteomes" id="UP000198705">
    <property type="component" value="Unassembled WGS sequence"/>
</dbReference>
<dbReference type="AlphaFoldDB" id="A0A1I5AGH7"/>
<evidence type="ECO:0000313" key="8">
    <source>
        <dbReference type="EMBL" id="SFN61535.1"/>
    </source>
</evidence>
<feature type="domain" description="Formyl transferase C-terminal" evidence="7">
    <location>
        <begin position="207"/>
        <end position="307"/>
    </location>
</feature>
<name>A0A1I5AGH7_9FLAO</name>
<dbReference type="PANTHER" id="PTHR11138">
    <property type="entry name" value="METHIONYL-TRNA FORMYLTRANSFERASE"/>
    <property type="match status" value="1"/>
</dbReference>
<comment type="function">
    <text evidence="5">Attaches a formyl group to the free amino group of methionyl-tRNA(fMet). The formyl group appears to play a dual role in the initiator identity of N-formylmethionyl-tRNA by promoting its recognition by IF2 and preventing the misappropriation of this tRNA by the elongation apparatus.</text>
</comment>
<dbReference type="SUPFAM" id="SSF53328">
    <property type="entry name" value="Formyltransferase"/>
    <property type="match status" value="1"/>
</dbReference>
<accession>A0A1I5AGH7</accession>
<sequence>MKTDLRIVFMGTPDFAVAILEGILANNYNVVGVITAPDKPAGRGRKINESAVKQYAQKQGLTILQPTNLKNPDFLQTLHALQADIQVVVAFRMLPEAVWRMPALGTFNLHASLLPNYRGAAPINWVLINGETETGVSTFFIDDKIDTGDMIMQKTVAIEETDNAGTLHDKLMLTGSQLVIETLKRIENGTVEATPQRDSSALKDANKLHRDNCKLDWTDTLKNIHNKVRGLNPYPGAWCYLKNYEDTLEIKIYETHMEVETHTHPIGKIITSKKNLKVAVTDGYLFIDELKLPGKRKMTTNDLLNGYEFHQDAKML</sequence>
<evidence type="ECO:0000259" key="7">
    <source>
        <dbReference type="Pfam" id="PF02911"/>
    </source>
</evidence>
<dbReference type="Gene3D" id="3.40.50.12230">
    <property type="match status" value="1"/>
</dbReference>
<dbReference type="InterPro" id="IPR044135">
    <property type="entry name" value="Met-tRNA-FMT_C"/>
</dbReference>
<evidence type="ECO:0000256" key="4">
    <source>
        <dbReference type="ARBA" id="ARBA00022917"/>
    </source>
</evidence>
<dbReference type="CDD" id="cd08704">
    <property type="entry name" value="Met_tRNA_FMT_C"/>
    <property type="match status" value="1"/>
</dbReference>
<protein>
    <recommendedName>
        <fullName evidence="2 5">Methionyl-tRNA formyltransferase</fullName>
        <ecNumber evidence="2 5">2.1.2.9</ecNumber>
    </recommendedName>
</protein>
<dbReference type="InterPro" id="IPR041711">
    <property type="entry name" value="Met-tRNA-FMT_N"/>
</dbReference>
<evidence type="ECO:0000256" key="3">
    <source>
        <dbReference type="ARBA" id="ARBA00022679"/>
    </source>
</evidence>
<dbReference type="HAMAP" id="MF_00182">
    <property type="entry name" value="Formyl_trans"/>
    <property type="match status" value="1"/>
</dbReference>
<evidence type="ECO:0000256" key="2">
    <source>
        <dbReference type="ARBA" id="ARBA00012261"/>
    </source>
</evidence>
<evidence type="ECO:0000259" key="6">
    <source>
        <dbReference type="Pfam" id="PF00551"/>
    </source>
</evidence>
<dbReference type="CDD" id="cd08646">
    <property type="entry name" value="FMT_core_Met-tRNA-FMT_N"/>
    <property type="match status" value="1"/>
</dbReference>
<comment type="catalytic activity">
    <reaction evidence="5">
        <text>L-methionyl-tRNA(fMet) + (6R)-10-formyltetrahydrofolate = N-formyl-L-methionyl-tRNA(fMet) + (6S)-5,6,7,8-tetrahydrofolate + H(+)</text>
        <dbReference type="Rhea" id="RHEA:24380"/>
        <dbReference type="Rhea" id="RHEA-COMP:9952"/>
        <dbReference type="Rhea" id="RHEA-COMP:9953"/>
        <dbReference type="ChEBI" id="CHEBI:15378"/>
        <dbReference type="ChEBI" id="CHEBI:57453"/>
        <dbReference type="ChEBI" id="CHEBI:78530"/>
        <dbReference type="ChEBI" id="CHEBI:78844"/>
        <dbReference type="ChEBI" id="CHEBI:195366"/>
        <dbReference type="EC" id="2.1.2.9"/>
    </reaction>
</comment>
<reference evidence="9" key="1">
    <citation type="submission" date="2016-10" db="EMBL/GenBank/DDBJ databases">
        <authorList>
            <person name="Varghese N."/>
            <person name="Submissions S."/>
        </authorList>
    </citation>
    <scope>NUCLEOTIDE SEQUENCE [LARGE SCALE GENOMIC DNA]</scope>
    <source>
        <strain evidence="9">DSM 23925</strain>
    </source>
</reference>
<feature type="binding site" evidence="5">
    <location>
        <begin position="112"/>
        <end position="115"/>
    </location>
    <ligand>
        <name>(6S)-5,6,7,8-tetrahydrofolate</name>
        <dbReference type="ChEBI" id="CHEBI:57453"/>
    </ligand>
</feature>